<dbReference type="InterPro" id="IPR036280">
    <property type="entry name" value="Multihaem_cyt_sf"/>
</dbReference>
<keyword evidence="2" id="KW-1185">Reference proteome</keyword>
<dbReference type="Gene3D" id="3.90.10.10">
    <property type="entry name" value="Cytochrome C3"/>
    <property type="match status" value="1"/>
</dbReference>
<proteinExistence type="predicted"/>
<dbReference type="EMBL" id="QFZK01000017">
    <property type="protein sequence ID" value="RFO95382.1"/>
    <property type="molecule type" value="Genomic_DNA"/>
</dbReference>
<protein>
    <submittedName>
        <fullName evidence="1">Uncharacterized protein</fullName>
    </submittedName>
</protein>
<dbReference type="SUPFAM" id="SSF48695">
    <property type="entry name" value="Multiheme cytochromes"/>
    <property type="match status" value="1"/>
</dbReference>
<dbReference type="AlphaFoldDB" id="A0A3E1R8L6"/>
<sequence length="229" mass="24755">MGNLKNLLAPMHRLLGLQGLRGLMALLAFVLFQLGSAPLAQAQTQSSDFDHASTGFVLNGLHQSARCETCHVKGVFKGTPKDCASCHGWNNPRAATVMPTNHIPTANISCETCHMASLSQFVDATNTFSHTLVQSLSCQSCHASNHPHPNVKTNPKDCHPPGHPEPEHVVRPVPHHTAVHRPQDPHQPHPHGQGVVFGLPHQHRLRGGSQHAGHSRLCALGQRQLPALP</sequence>
<dbReference type="OrthoDB" id="9814800at2"/>
<comment type="caution">
    <text evidence="1">The sequence shown here is derived from an EMBL/GenBank/DDBJ whole genome shotgun (WGS) entry which is preliminary data.</text>
</comment>
<dbReference type="RefSeq" id="WP_117179693.1">
    <property type="nucleotide sequence ID" value="NZ_QFZK01000017.1"/>
</dbReference>
<accession>A0A3E1R8L6</accession>
<dbReference type="Proteomes" id="UP000260665">
    <property type="component" value="Unassembled WGS sequence"/>
</dbReference>
<reference evidence="1 2" key="1">
    <citation type="submission" date="2018-05" db="EMBL/GenBank/DDBJ databases">
        <title>Rhodoferax soyangensis sp.nov., isolated from an oligotrophic freshwater lake.</title>
        <authorList>
            <person name="Park M."/>
        </authorList>
    </citation>
    <scope>NUCLEOTIDE SEQUENCE [LARGE SCALE GENOMIC DNA]</scope>
    <source>
        <strain evidence="1 2">IMCC26218</strain>
    </source>
</reference>
<gene>
    <name evidence="1" type="ORF">DIC66_18645</name>
</gene>
<organism evidence="1 2">
    <name type="scientific">Rhodoferax lacus</name>
    <dbReference type="NCBI Taxonomy" id="2184758"/>
    <lineage>
        <taxon>Bacteria</taxon>
        <taxon>Pseudomonadati</taxon>
        <taxon>Pseudomonadota</taxon>
        <taxon>Betaproteobacteria</taxon>
        <taxon>Burkholderiales</taxon>
        <taxon>Comamonadaceae</taxon>
        <taxon>Rhodoferax</taxon>
    </lineage>
</organism>
<name>A0A3E1R8L6_9BURK</name>
<evidence type="ECO:0000313" key="2">
    <source>
        <dbReference type="Proteomes" id="UP000260665"/>
    </source>
</evidence>
<evidence type="ECO:0000313" key="1">
    <source>
        <dbReference type="EMBL" id="RFO95382.1"/>
    </source>
</evidence>